<evidence type="ECO:0000313" key="1">
    <source>
        <dbReference type="EMBL" id="MEA9356680.1"/>
    </source>
</evidence>
<sequence length="327" mass="36779">MKKYFFSLFTISFLSIGQAIAYDGIIIVLEAPLLRDPSLSSTVLQTIRKGGKVYIPREIGDLDTMPEFIPTFDRAGNPAFIPSRYVKVVTGRVEEKEQPIRFAGHDPTDYRIEEPIPATYPFEDRNFLRASAAFIVANNTTSSYAYDSAFNDQKFRAEMGGRLTITKKVAFDKYDRFYFGFIGLITSAKNTTKFKNENLAEESRGIIRGGPWLTYDAFKNDSYRLSIGTGFTFNYHRTTLFVDSGTNSEERIFSGYSISPMTSTTLQINNVLPNTDFITGVDLSLFLPHTLKTTDEAEIPELWGEANQISSGLKAQASIFMGVQVKY</sequence>
<dbReference type="Proteomes" id="UP001302274">
    <property type="component" value="Unassembled WGS sequence"/>
</dbReference>
<name>A0ABU5VUE5_9BACT</name>
<comment type="caution">
    <text evidence="1">The sequence shown here is derived from an EMBL/GenBank/DDBJ whole genome shotgun (WGS) entry which is preliminary data.</text>
</comment>
<protein>
    <submittedName>
        <fullName evidence="1">Uncharacterized protein</fullName>
    </submittedName>
</protein>
<dbReference type="RefSeq" id="WP_323576519.1">
    <property type="nucleotide sequence ID" value="NZ_JAYGJQ010000002.1"/>
</dbReference>
<organism evidence="1 2">
    <name type="scientific">Bacteriovorax antarcticus</name>
    <dbReference type="NCBI Taxonomy" id="3088717"/>
    <lineage>
        <taxon>Bacteria</taxon>
        <taxon>Pseudomonadati</taxon>
        <taxon>Bdellovibrionota</taxon>
        <taxon>Bacteriovoracia</taxon>
        <taxon>Bacteriovoracales</taxon>
        <taxon>Bacteriovoracaceae</taxon>
        <taxon>Bacteriovorax</taxon>
    </lineage>
</organism>
<gene>
    <name evidence="1" type="ORF">SHI21_10710</name>
</gene>
<dbReference type="EMBL" id="JAYGJQ010000002">
    <property type="protein sequence ID" value="MEA9356680.1"/>
    <property type="molecule type" value="Genomic_DNA"/>
</dbReference>
<reference evidence="1 2" key="1">
    <citation type="submission" date="2023-11" db="EMBL/GenBank/DDBJ databases">
        <title>A Novel Polar Bacteriovorax (B. antarcticus) Isolated from the Biocrust in Antarctica.</title>
        <authorList>
            <person name="Mun W."/>
            <person name="Choi S.Y."/>
            <person name="Mitchell R.J."/>
        </authorList>
    </citation>
    <scope>NUCLEOTIDE SEQUENCE [LARGE SCALE GENOMIC DNA]</scope>
    <source>
        <strain evidence="1 2">PP10</strain>
    </source>
</reference>
<proteinExistence type="predicted"/>
<accession>A0ABU5VUE5</accession>
<evidence type="ECO:0000313" key="2">
    <source>
        <dbReference type="Proteomes" id="UP001302274"/>
    </source>
</evidence>
<keyword evidence="2" id="KW-1185">Reference proteome</keyword>